<name>A0A1D8S6Q8_9EURY</name>
<evidence type="ECO:0000259" key="2">
    <source>
        <dbReference type="Pfam" id="PF07883"/>
    </source>
</evidence>
<dbReference type="InterPro" id="IPR013096">
    <property type="entry name" value="Cupin_2"/>
</dbReference>
<dbReference type="RefSeq" id="WP_070365673.1">
    <property type="nucleotide sequence ID" value="NZ_CP016070.1"/>
</dbReference>
<feature type="domain" description="Cupin type-2" evidence="2">
    <location>
        <begin position="33"/>
        <end position="101"/>
    </location>
</feature>
<evidence type="ECO:0000313" key="3">
    <source>
        <dbReference type="EMBL" id="AOW81019.1"/>
    </source>
</evidence>
<dbReference type="PANTHER" id="PTHR40112">
    <property type="entry name" value="H2HPP ISOMERASE"/>
    <property type="match status" value="1"/>
</dbReference>
<dbReference type="KEGG" id="halh:HTSR_1854"/>
<evidence type="ECO:0000313" key="4">
    <source>
        <dbReference type="Proteomes" id="UP000185608"/>
    </source>
</evidence>
<protein>
    <submittedName>
        <fullName evidence="3">Cupin</fullName>
    </submittedName>
</protein>
<dbReference type="InterPro" id="IPR011051">
    <property type="entry name" value="RmlC_Cupin_sf"/>
</dbReference>
<evidence type="ECO:0000256" key="1">
    <source>
        <dbReference type="SAM" id="MobiDB-lite"/>
    </source>
</evidence>
<organism evidence="3 4">
    <name type="scientific">Halodesulfurarchaeum formicicum</name>
    <dbReference type="NCBI Taxonomy" id="1873524"/>
    <lineage>
        <taxon>Archaea</taxon>
        <taxon>Methanobacteriati</taxon>
        <taxon>Methanobacteriota</taxon>
        <taxon>Stenosarchaea group</taxon>
        <taxon>Halobacteria</taxon>
        <taxon>Halobacteriales</taxon>
        <taxon>Halobacteriaceae</taxon>
        <taxon>Halodesulfurarchaeum</taxon>
    </lineage>
</organism>
<dbReference type="SUPFAM" id="SSF51182">
    <property type="entry name" value="RmlC-like cupins"/>
    <property type="match status" value="1"/>
</dbReference>
<dbReference type="Pfam" id="PF07883">
    <property type="entry name" value="Cupin_2"/>
    <property type="match status" value="1"/>
</dbReference>
<dbReference type="AlphaFoldDB" id="A0A1D8S6Q8"/>
<dbReference type="InterPro" id="IPR052535">
    <property type="entry name" value="Bacilysin_H2HPP_isomerase"/>
</dbReference>
<feature type="region of interest" description="Disordered" evidence="1">
    <location>
        <begin position="88"/>
        <end position="111"/>
    </location>
</feature>
<proteinExistence type="predicted"/>
<dbReference type="Proteomes" id="UP000185608">
    <property type="component" value="Chromosome"/>
</dbReference>
<sequence>MDHVSRNTVETAEPVDGVQLTLLAAGERMSVQHFQIEPGATVPEHSHPHEQVGYLVAGELTFLIEGEEIVVSEGDSYSLASVEPHGVENRGDTVVEGIDVFSPPRTDPDWA</sequence>
<dbReference type="PANTHER" id="PTHR40112:SF1">
    <property type="entry name" value="H2HPP ISOMERASE"/>
    <property type="match status" value="1"/>
</dbReference>
<dbReference type="EMBL" id="CP016070">
    <property type="protein sequence ID" value="AOW81019.1"/>
    <property type="molecule type" value="Genomic_DNA"/>
</dbReference>
<gene>
    <name evidence="3" type="ORF">HTSR_1854</name>
</gene>
<accession>A0A1D8S6Q8</accession>
<dbReference type="PATRIC" id="fig|1855411.3.peg.1863"/>
<dbReference type="GeneID" id="29829844"/>
<dbReference type="InterPro" id="IPR014710">
    <property type="entry name" value="RmlC-like_jellyroll"/>
</dbReference>
<dbReference type="Gene3D" id="2.60.120.10">
    <property type="entry name" value="Jelly Rolls"/>
    <property type="match status" value="1"/>
</dbReference>
<dbReference type="CDD" id="cd02238">
    <property type="entry name" value="cupin_KdgF"/>
    <property type="match status" value="1"/>
</dbReference>
<dbReference type="STRING" id="1873524.HSR6_1923"/>
<reference evidence="3 4" key="1">
    <citation type="submission" date="2016-06" db="EMBL/GenBank/DDBJ databases">
        <title>Discovery of anaerobic lithoheterotrophic haloarchaeon capable of sulfur respiration by hydrogen and formate.</title>
        <authorList>
            <person name="Sorokin D.Y."/>
            <person name="Kublanov I.V."/>
            <person name="Roman P."/>
            <person name="Sinninghe Damste J.S."/>
            <person name="Golyshin P.N."/>
            <person name="Rojo D."/>
            <person name="Ciordia S."/>
            <person name="Mena Md.C."/>
            <person name="Ferrer M."/>
            <person name="Smedile F."/>
            <person name="Messina E."/>
            <person name="La Cono V."/>
            <person name="Yakimov M.M."/>
        </authorList>
    </citation>
    <scope>NUCLEOTIDE SEQUENCE [LARGE SCALE GENOMIC DNA]</scope>
    <source>
        <strain evidence="3 4">HTSR1</strain>
    </source>
</reference>